<name>A0A9N9G9C2_9GLOM</name>
<feature type="transmembrane region" description="Helical" evidence="1">
    <location>
        <begin position="262"/>
        <end position="285"/>
    </location>
</feature>
<dbReference type="EMBL" id="CAJVPJ010001313">
    <property type="protein sequence ID" value="CAG8586155.1"/>
    <property type="molecule type" value="Genomic_DNA"/>
</dbReference>
<sequence>MADIPDFLNDTSLLLPNSPISIPSDSSTLVIRETISNAYRTIAEKIGPHNENLDSEPFFSKKTTTALTDLGGPATVYAVLYTGKLFTKREDKVSNSRARGCWVLAGNVLELLLERREAGVSEREVLWEALLKPWKIDSIEKSALDIATRAEARHFLVLPSVQSFVQALWKTGRKISDPMLVDSPLSTRKAKFKRITEIITTPRFQNTTTVIMNFAFLALYTYVVNCTDYKSGAPNISEWSLYLWAFGFLIQEFKKMRDMKSIYFRIPSSYITLSFPSILFFAFIARAFNVTFSGPMFLEFDLLSLTSLLLYANTIIWLDSNRACGKTVIVFNAIMSRSLWFLPLILAVTIGTGQAIWSAEKGGAAVESVLILSTLSSSFTGRLLIAYTVIATLLLVSLLIASFSACYYQLVPSLEAEYALYFTRKATGLFHSVYVFPPPSNVMQVIIRKVSQHVLRKRNSIVWIEHMMWWIMFAAFVICVVSWEIVLKMIGPVKRAMAKSYTKLRTWIHCSPQSSSFYPPSSTHFSSFLQIEHLKDAIEPEERALNRDLQLGKIVDTLLRIETKLHEFDSRIETLERLSQERHLSLDTKLTSLESVSRIQHGTLTHVNQMQVDTVGAVTKVEKTIVERLNKVEDTQIEGIKKLEYKQLEIEKKIRETLPKMMEKEVEVEKRLDMVEHVVVRHDIDNETVDWFGRAM</sequence>
<dbReference type="InterPro" id="IPR052971">
    <property type="entry name" value="TRP_calcium_channel"/>
</dbReference>
<feature type="transmembrane region" description="Helical" evidence="1">
    <location>
        <begin position="297"/>
        <end position="318"/>
    </location>
</feature>
<dbReference type="OrthoDB" id="301415at2759"/>
<organism evidence="2 3">
    <name type="scientific">Paraglomus occultum</name>
    <dbReference type="NCBI Taxonomy" id="144539"/>
    <lineage>
        <taxon>Eukaryota</taxon>
        <taxon>Fungi</taxon>
        <taxon>Fungi incertae sedis</taxon>
        <taxon>Mucoromycota</taxon>
        <taxon>Glomeromycotina</taxon>
        <taxon>Glomeromycetes</taxon>
        <taxon>Paraglomerales</taxon>
        <taxon>Paraglomeraceae</taxon>
        <taxon>Paraglomus</taxon>
    </lineage>
</organism>
<keyword evidence="1" id="KW-0472">Membrane</keyword>
<dbReference type="Proteomes" id="UP000789572">
    <property type="component" value="Unassembled WGS sequence"/>
</dbReference>
<keyword evidence="1" id="KW-0812">Transmembrane</keyword>
<keyword evidence="1" id="KW-1133">Transmembrane helix</keyword>
<feature type="transmembrane region" description="Helical" evidence="1">
    <location>
        <begin position="467"/>
        <end position="487"/>
    </location>
</feature>
<reference evidence="2" key="1">
    <citation type="submission" date="2021-06" db="EMBL/GenBank/DDBJ databases">
        <authorList>
            <person name="Kallberg Y."/>
            <person name="Tangrot J."/>
            <person name="Rosling A."/>
        </authorList>
    </citation>
    <scope>NUCLEOTIDE SEQUENCE</scope>
    <source>
        <strain evidence="2">IA702</strain>
    </source>
</reference>
<dbReference type="PANTHER" id="PTHR35859:SF4">
    <property type="entry name" value="MEMBRANE CHANNEL PROTEIN, PUTATIVE (AFU_ORTHOLOGUE AFUA_6G11300)-RELATED"/>
    <property type="match status" value="1"/>
</dbReference>
<dbReference type="AlphaFoldDB" id="A0A9N9G9C2"/>
<evidence type="ECO:0000313" key="3">
    <source>
        <dbReference type="Proteomes" id="UP000789572"/>
    </source>
</evidence>
<gene>
    <name evidence="2" type="ORF">POCULU_LOCUS6735</name>
</gene>
<protein>
    <submittedName>
        <fullName evidence="2">4741_t:CDS:1</fullName>
    </submittedName>
</protein>
<comment type="caution">
    <text evidence="2">The sequence shown here is derived from an EMBL/GenBank/DDBJ whole genome shotgun (WGS) entry which is preliminary data.</text>
</comment>
<evidence type="ECO:0000256" key="1">
    <source>
        <dbReference type="SAM" id="Phobius"/>
    </source>
</evidence>
<feature type="transmembrane region" description="Helical" evidence="1">
    <location>
        <begin position="429"/>
        <end position="447"/>
    </location>
</feature>
<proteinExistence type="predicted"/>
<dbReference type="PANTHER" id="PTHR35859">
    <property type="entry name" value="NONSELECTIVE CATION CHANNEL PROTEIN"/>
    <property type="match status" value="1"/>
</dbReference>
<feature type="transmembrane region" description="Helical" evidence="1">
    <location>
        <begin position="384"/>
        <end position="408"/>
    </location>
</feature>
<accession>A0A9N9G9C2</accession>
<evidence type="ECO:0000313" key="2">
    <source>
        <dbReference type="EMBL" id="CAG8586155.1"/>
    </source>
</evidence>
<feature type="transmembrane region" description="Helical" evidence="1">
    <location>
        <begin position="339"/>
        <end position="357"/>
    </location>
</feature>
<keyword evidence="3" id="KW-1185">Reference proteome</keyword>